<dbReference type="GeneID" id="9743354"/>
<dbReference type="Pfam" id="PF00528">
    <property type="entry name" value="BPD_transp_1"/>
    <property type="match status" value="1"/>
</dbReference>
<dbReference type="EMBL" id="CP002117">
    <property type="protein sequence ID" value="ADN35664.1"/>
    <property type="molecule type" value="Genomic_DNA"/>
</dbReference>
<dbReference type="CDD" id="cd06261">
    <property type="entry name" value="TM_PBP2"/>
    <property type="match status" value="1"/>
</dbReference>
<name>E1RJL7_METP4</name>
<evidence type="ECO:0000256" key="6">
    <source>
        <dbReference type="ARBA" id="ARBA00023136"/>
    </source>
</evidence>
<proteinExistence type="inferred from homology"/>
<evidence type="ECO:0000256" key="4">
    <source>
        <dbReference type="ARBA" id="ARBA00022692"/>
    </source>
</evidence>
<dbReference type="PROSITE" id="PS50928">
    <property type="entry name" value="ABC_TM1"/>
    <property type="match status" value="1"/>
</dbReference>
<evidence type="ECO:0000256" key="1">
    <source>
        <dbReference type="ARBA" id="ARBA00004651"/>
    </source>
</evidence>
<dbReference type="PANTHER" id="PTHR43163:SF6">
    <property type="entry name" value="DIPEPTIDE TRANSPORT SYSTEM PERMEASE PROTEIN DPPB-RELATED"/>
    <property type="match status" value="1"/>
</dbReference>
<dbReference type="KEGG" id="mpi:Mpet_0896"/>
<evidence type="ECO:0000313" key="10">
    <source>
        <dbReference type="Proteomes" id="UP000006565"/>
    </source>
</evidence>
<evidence type="ECO:0000256" key="2">
    <source>
        <dbReference type="ARBA" id="ARBA00022448"/>
    </source>
</evidence>
<dbReference type="Gene3D" id="1.10.3720.10">
    <property type="entry name" value="MetI-like"/>
    <property type="match status" value="1"/>
</dbReference>
<dbReference type="InterPro" id="IPR000515">
    <property type="entry name" value="MetI-like"/>
</dbReference>
<organism evidence="9 10">
    <name type="scientific">Methanolacinia petrolearia (strain DSM 11571 / OCM 486 / SEBR 4847)</name>
    <name type="common">Methanoplanus petrolearius</name>
    <dbReference type="NCBI Taxonomy" id="679926"/>
    <lineage>
        <taxon>Archaea</taxon>
        <taxon>Methanobacteriati</taxon>
        <taxon>Methanobacteriota</taxon>
        <taxon>Stenosarchaea group</taxon>
        <taxon>Methanomicrobia</taxon>
        <taxon>Methanomicrobiales</taxon>
        <taxon>Methanomicrobiaceae</taxon>
        <taxon>Methanolacinia</taxon>
    </lineage>
</organism>
<dbReference type="STRING" id="679926.Mpet_0896"/>
<dbReference type="SUPFAM" id="SSF161098">
    <property type="entry name" value="MetI-like"/>
    <property type="match status" value="1"/>
</dbReference>
<reference evidence="9 10" key="1">
    <citation type="journal article" date="2010" name="Stand. Genomic Sci.">
        <title>Complete genome sequence of Methanoplanus petrolearius type strain (SEBR 4847).</title>
        <authorList>
            <person name="Brambilla E."/>
            <person name="Djao O.D."/>
            <person name="Daligault H."/>
            <person name="Lapidus A."/>
            <person name="Lucas S."/>
            <person name="Hammon N."/>
            <person name="Nolan M."/>
            <person name="Tice H."/>
            <person name="Cheng J.F."/>
            <person name="Han C."/>
            <person name="Tapia R."/>
            <person name="Goodwin L."/>
            <person name="Pitluck S."/>
            <person name="Liolios K."/>
            <person name="Ivanova N."/>
            <person name="Mavromatis K."/>
            <person name="Mikhailova N."/>
            <person name="Pati A."/>
            <person name="Chen A."/>
            <person name="Palaniappan K."/>
            <person name="Land M."/>
            <person name="Hauser L."/>
            <person name="Chang Y.J."/>
            <person name="Jeffries C.D."/>
            <person name="Rohde M."/>
            <person name="Spring S."/>
            <person name="Sikorski J."/>
            <person name="Goker M."/>
            <person name="Woyke T."/>
            <person name="Bristow J."/>
            <person name="Eisen J.A."/>
            <person name="Markowitz V."/>
            <person name="Hugenholtz P."/>
            <person name="Kyrpides N.C."/>
            <person name="Klenk H.P."/>
        </authorList>
    </citation>
    <scope>NUCLEOTIDE SEQUENCE [LARGE SCALE GENOMIC DNA]</scope>
    <source>
        <strain evidence="10">DSM 11571 / OCM 486 / SEBR 4847</strain>
    </source>
</reference>
<feature type="transmembrane region" description="Helical" evidence="7">
    <location>
        <begin position="285"/>
        <end position="306"/>
    </location>
</feature>
<keyword evidence="4 7" id="KW-0812">Transmembrane</keyword>
<keyword evidence="2 7" id="KW-0813">Transport</keyword>
<feature type="transmembrane region" description="Helical" evidence="7">
    <location>
        <begin position="106"/>
        <end position="129"/>
    </location>
</feature>
<evidence type="ECO:0000256" key="7">
    <source>
        <dbReference type="RuleBase" id="RU363032"/>
    </source>
</evidence>
<keyword evidence="6 7" id="KW-0472">Membrane</keyword>
<keyword evidence="5 7" id="KW-1133">Transmembrane helix</keyword>
<evidence type="ECO:0000256" key="5">
    <source>
        <dbReference type="ARBA" id="ARBA00022989"/>
    </source>
</evidence>
<dbReference type="OrthoDB" id="44105at2157"/>
<sequence precursor="true">MHYYIMKRTGYLVLTLLIASIFTFVVVNAIPGEPAEVLTRHLFLGLEEAAPPEMVAEVADRFDLNKPLLEQYTDWVTGVFRGDLGDSVLFNKPVTRLLALSIPPTIILTTFSMAFALIFGLLLGIYSAIHQNGISDHIIRFITIFSVSMPGFWVAVMLILVFSIWLGLTPVAGYGGIQYIILPAIALGLHTMASVTRIMRTSMLETMDKPFVIFARAKGLPANRVIFSHAFRNAILPVLTVIGMSYGALLAGSVVIETIFAWPGVGALLMKAISARDTVLIESTIMVIVFMFLIVNFVIDILYHVIDPRITYE</sequence>
<accession>E1RJL7</accession>
<comment type="similarity">
    <text evidence="7">Belongs to the binding-protein-dependent transport system permease family.</text>
</comment>
<keyword evidence="10" id="KW-1185">Reference proteome</keyword>
<protein>
    <submittedName>
        <fullName evidence="9">Binding-protein-dependent transport systems inner membrane component</fullName>
    </submittedName>
</protein>
<dbReference type="PANTHER" id="PTHR43163">
    <property type="entry name" value="DIPEPTIDE TRANSPORT SYSTEM PERMEASE PROTEIN DPPB-RELATED"/>
    <property type="match status" value="1"/>
</dbReference>
<dbReference type="eggNOG" id="arCOG00751">
    <property type="taxonomic scope" value="Archaea"/>
</dbReference>
<feature type="transmembrane region" description="Helical" evidence="7">
    <location>
        <begin position="177"/>
        <end position="199"/>
    </location>
</feature>
<evidence type="ECO:0000259" key="8">
    <source>
        <dbReference type="PROSITE" id="PS50928"/>
    </source>
</evidence>
<gene>
    <name evidence="9" type="ordered locus">Mpet_0896</name>
</gene>
<feature type="transmembrane region" description="Helical" evidence="7">
    <location>
        <begin position="234"/>
        <end position="265"/>
    </location>
</feature>
<dbReference type="InterPro" id="IPR035906">
    <property type="entry name" value="MetI-like_sf"/>
</dbReference>
<dbReference type="AlphaFoldDB" id="E1RJL7"/>
<feature type="domain" description="ABC transmembrane type-1" evidence="8">
    <location>
        <begin position="102"/>
        <end position="303"/>
    </location>
</feature>
<feature type="transmembrane region" description="Helical" evidence="7">
    <location>
        <begin position="141"/>
        <end position="165"/>
    </location>
</feature>
<dbReference type="InterPro" id="IPR045621">
    <property type="entry name" value="BPD_transp_1_N"/>
</dbReference>
<dbReference type="GO" id="GO:0055085">
    <property type="term" value="P:transmembrane transport"/>
    <property type="evidence" value="ECO:0007669"/>
    <property type="project" value="InterPro"/>
</dbReference>
<dbReference type="Pfam" id="PF19300">
    <property type="entry name" value="BPD_transp_1_N"/>
    <property type="match status" value="1"/>
</dbReference>
<dbReference type="HOGENOM" id="CLU_036879_0_2_2"/>
<keyword evidence="3" id="KW-1003">Cell membrane</keyword>
<dbReference type="RefSeq" id="WP_013328842.1">
    <property type="nucleotide sequence ID" value="NC_014507.1"/>
</dbReference>
<dbReference type="Proteomes" id="UP000006565">
    <property type="component" value="Chromosome"/>
</dbReference>
<comment type="subcellular location">
    <subcellularLocation>
        <location evidence="1 7">Cell membrane</location>
        <topology evidence="1 7">Multi-pass membrane protein</topology>
    </subcellularLocation>
</comment>
<dbReference type="GO" id="GO:0005886">
    <property type="term" value="C:plasma membrane"/>
    <property type="evidence" value="ECO:0007669"/>
    <property type="project" value="UniProtKB-SubCell"/>
</dbReference>
<evidence type="ECO:0000313" key="9">
    <source>
        <dbReference type="EMBL" id="ADN35664.1"/>
    </source>
</evidence>
<evidence type="ECO:0000256" key="3">
    <source>
        <dbReference type="ARBA" id="ARBA00022475"/>
    </source>
</evidence>